<dbReference type="AlphaFoldDB" id="A0A0F9Z161"/>
<dbReference type="SUPFAM" id="SSF54523">
    <property type="entry name" value="Pili subunits"/>
    <property type="match status" value="1"/>
</dbReference>
<reference evidence="2 3" key="1">
    <citation type="journal article" date="2015" name="Nature">
        <title>rRNA introns, odd ribosomes, and small enigmatic genomes across a large radiation of phyla.</title>
        <authorList>
            <person name="Brown C.T."/>
            <person name="Hug L.A."/>
            <person name="Thomas B.C."/>
            <person name="Sharon I."/>
            <person name="Castelle C.J."/>
            <person name="Singh A."/>
            <person name="Wilkins M.J."/>
            <person name="Williams K.H."/>
            <person name="Banfield J.F."/>
        </authorList>
    </citation>
    <scope>NUCLEOTIDE SEQUENCE [LARGE SCALE GENOMIC DNA]</scope>
</reference>
<dbReference type="PANTHER" id="PTHR30093">
    <property type="entry name" value="GENERAL SECRETION PATHWAY PROTEIN G"/>
    <property type="match status" value="1"/>
</dbReference>
<protein>
    <submittedName>
        <fullName evidence="2">Uncharacterized protein</fullName>
    </submittedName>
</protein>
<organism evidence="2 3">
    <name type="scientific">Candidatus Roizmanbacteria bacterium GW2011_GWA2_32_13</name>
    <dbReference type="NCBI Taxonomy" id="1618475"/>
    <lineage>
        <taxon>Bacteria</taxon>
        <taxon>Candidatus Roizmaniibacteriota</taxon>
    </lineage>
</organism>
<evidence type="ECO:0000313" key="2">
    <source>
        <dbReference type="EMBL" id="KKP37478.1"/>
    </source>
</evidence>
<dbReference type="PROSITE" id="PS00409">
    <property type="entry name" value="PROKAR_NTER_METHYL"/>
    <property type="match status" value="1"/>
</dbReference>
<dbReference type="InterPro" id="IPR045584">
    <property type="entry name" value="Pilin-like"/>
</dbReference>
<proteinExistence type="predicted"/>
<dbReference type="Proteomes" id="UP000034349">
    <property type="component" value="Unassembled WGS sequence"/>
</dbReference>
<dbReference type="Gene3D" id="3.30.700.10">
    <property type="entry name" value="Glycoprotein, Type 4 Pilin"/>
    <property type="match status" value="1"/>
</dbReference>
<feature type="transmembrane region" description="Helical" evidence="1">
    <location>
        <begin position="7"/>
        <end position="31"/>
    </location>
</feature>
<dbReference type="EMBL" id="LBOK01000003">
    <property type="protein sequence ID" value="KKP37478.1"/>
    <property type="molecule type" value="Genomic_DNA"/>
</dbReference>
<keyword evidence="1" id="KW-0472">Membrane</keyword>
<evidence type="ECO:0000256" key="1">
    <source>
        <dbReference type="SAM" id="Phobius"/>
    </source>
</evidence>
<name>A0A0F9Z161_9BACT</name>
<accession>A0A0F9Z161</accession>
<keyword evidence="1" id="KW-0812">Transmembrane</keyword>
<evidence type="ECO:0000313" key="3">
    <source>
        <dbReference type="Proteomes" id="UP000034349"/>
    </source>
</evidence>
<dbReference type="Pfam" id="PF07963">
    <property type="entry name" value="N_methyl"/>
    <property type="match status" value="1"/>
</dbReference>
<sequence>MKKISRGFTLIELLVVIGILAILLAITLIAINPGRQFGQANNTKRRNDVLQILNAVHQYVAENQGQLPPEVAALTADSVTAFNDTNFPLLCGLLSPNYIPALPTDPSLNTANITVCAGTWGETGYSISRDAANRVTVSATTTDNSAVITITR</sequence>
<gene>
    <name evidence="2" type="ORF">UR23_C0003G0013</name>
</gene>
<dbReference type="InterPro" id="IPR012902">
    <property type="entry name" value="N_methyl_site"/>
</dbReference>
<comment type="caution">
    <text evidence="2">The sequence shown here is derived from an EMBL/GenBank/DDBJ whole genome shotgun (WGS) entry which is preliminary data.</text>
</comment>
<keyword evidence="1" id="KW-1133">Transmembrane helix</keyword>
<dbReference type="NCBIfam" id="TIGR02532">
    <property type="entry name" value="IV_pilin_GFxxxE"/>
    <property type="match status" value="1"/>
</dbReference>